<dbReference type="InterPro" id="IPR013656">
    <property type="entry name" value="PAS_4"/>
</dbReference>
<dbReference type="InterPro" id="IPR000014">
    <property type="entry name" value="PAS"/>
</dbReference>
<dbReference type="Pfam" id="PF00989">
    <property type="entry name" value="PAS"/>
    <property type="match status" value="1"/>
</dbReference>
<dbReference type="SUPFAM" id="SSF55785">
    <property type="entry name" value="PYP-like sensor domain (PAS domain)"/>
    <property type="match status" value="2"/>
</dbReference>
<dbReference type="NCBIfam" id="TIGR00229">
    <property type="entry name" value="sensory_box"/>
    <property type="match status" value="1"/>
</dbReference>
<evidence type="ECO:0000259" key="12">
    <source>
        <dbReference type="PROSITE" id="PS50109"/>
    </source>
</evidence>
<protein>
    <recommendedName>
        <fullName evidence="3">histidine kinase</fullName>
        <ecNumber evidence="3">2.7.13.3</ecNumber>
    </recommendedName>
</protein>
<comment type="catalytic activity">
    <reaction evidence="1">
        <text>ATP + protein L-histidine = ADP + protein N-phospho-L-histidine.</text>
        <dbReference type="EC" id="2.7.13.3"/>
    </reaction>
</comment>
<dbReference type="SUPFAM" id="SSF55874">
    <property type="entry name" value="ATPase domain of HSP90 chaperone/DNA topoisomerase II/histidine kinase"/>
    <property type="match status" value="1"/>
</dbReference>
<evidence type="ECO:0000256" key="2">
    <source>
        <dbReference type="ARBA" id="ARBA00004141"/>
    </source>
</evidence>
<evidence type="ECO:0000256" key="5">
    <source>
        <dbReference type="ARBA" id="ARBA00022692"/>
    </source>
</evidence>
<dbReference type="PANTHER" id="PTHR42878:SF7">
    <property type="entry name" value="SENSOR HISTIDINE KINASE GLRK"/>
    <property type="match status" value="1"/>
</dbReference>
<feature type="domain" description="PAS" evidence="13">
    <location>
        <begin position="177"/>
        <end position="213"/>
    </location>
</feature>
<dbReference type="PROSITE" id="PS50112">
    <property type="entry name" value="PAS"/>
    <property type="match status" value="2"/>
</dbReference>
<evidence type="ECO:0000313" key="15">
    <source>
        <dbReference type="EMBL" id="KXX66283.1"/>
    </source>
</evidence>
<comment type="caution">
    <text evidence="15">The sequence shown here is derived from an EMBL/GenBank/DDBJ whole genome shotgun (WGS) entry which is preliminary data.</text>
</comment>
<feature type="domain" description="PAS" evidence="13">
    <location>
        <begin position="51"/>
        <end position="109"/>
    </location>
</feature>
<evidence type="ECO:0000256" key="11">
    <source>
        <dbReference type="ARBA" id="ARBA00023136"/>
    </source>
</evidence>
<dbReference type="Pfam" id="PF02518">
    <property type="entry name" value="HATPase_c"/>
    <property type="match status" value="1"/>
</dbReference>
<dbReference type="InterPro" id="IPR014285">
    <property type="entry name" value="N_fixation_neg-reg_NifL"/>
</dbReference>
<dbReference type="Pfam" id="PF08448">
    <property type="entry name" value="PAS_4"/>
    <property type="match status" value="1"/>
</dbReference>
<organism evidence="15 16">
    <name type="scientific">Marichromatium gracile</name>
    <name type="common">Chromatium gracile</name>
    <dbReference type="NCBI Taxonomy" id="1048"/>
    <lineage>
        <taxon>Bacteria</taxon>
        <taxon>Pseudomonadati</taxon>
        <taxon>Pseudomonadota</taxon>
        <taxon>Gammaproteobacteria</taxon>
        <taxon>Chromatiales</taxon>
        <taxon>Chromatiaceae</taxon>
        <taxon>Marichromatium</taxon>
    </lineage>
</organism>
<feature type="domain" description="PAC" evidence="14">
    <location>
        <begin position="122"/>
        <end position="176"/>
    </location>
</feature>
<proteinExistence type="predicted"/>
<evidence type="ECO:0000256" key="4">
    <source>
        <dbReference type="ARBA" id="ARBA00022679"/>
    </source>
</evidence>
<dbReference type="InterPro" id="IPR004358">
    <property type="entry name" value="Sig_transdc_His_kin-like_C"/>
</dbReference>
<dbReference type="PANTHER" id="PTHR42878">
    <property type="entry name" value="TWO-COMPONENT HISTIDINE KINASE"/>
    <property type="match status" value="1"/>
</dbReference>
<evidence type="ECO:0000256" key="8">
    <source>
        <dbReference type="ARBA" id="ARBA00022840"/>
    </source>
</evidence>
<evidence type="ECO:0000256" key="9">
    <source>
        <dbReference type="ARBA" id="ARBA00022989"/>
    </source>
</evidence>
<keyword evidence="11" id="KW-0472">Membrane</keyword>
<gene>
    <name evidence="15" type="ORF">AY586_05910</name>
</gene>
<dbReference type="Proteomes" id="UP000075766">
    <property type="component" value="Unassembled WGS sequence"/>
</dbReference>
<keyword evidence="8" id="KW-0067">ATP-binding</keyword>
<keyword evidence="10" id="KW-0902">Two-component regulatory system</keyword>
<evidence type="ECO:0000259" key="13">
    <source>
        <dbReference type="PROSITE" id="PS50112"/>
    </source>
</evidence>
<keyword evidence="6" id="KW-0547">Nucleotide-binding</keyword>
<dbReference type="Gene3D" id="3.30.450.20">
    <property type="entry name" value="PAS domain"/>
    <property type="match status" value="2"/>
</dbReference>
<dbReference type="InterPro" id="IPR003594">
    <property type="entry name" value="HATPase_dom"/>
</dbReference>
<dbReference type="EMBL" id="LSYU01000002">
    <property type="protein sequence ID" value="KXX66283.1"/>
    <property type="molecule type" value="Genomic_DNA"/>
</dbReference>
<dbReference type="Gene3D" id="1.10.287.130">
    <property type="match status" value="1"/>
</dbReference>
<dbReference type="InterPro" id="IPR005467">
    <property type="entry name" value="His_kinase_dom"/>
</dbReference>
<dbReference type="Gene3D" id="3.30.565.10">
    <property type="entry name" value="Histidine kinase-like ATPase, C-terminal domain"/>
    <property type="match status" value="1"/>
</dbReference>
<evidence type="ECO:0000256" key="1">
    <source>
        <dbReference type="ARBA" id="ARBA00000085"/>
    </source>
</evidence>
<dbReference type="InterPro" id="IPR035965">
    <property type="entry name" value="PAS-like_dom_sf"/>
</dbReference>
<dbReference type="PROSITE" id="PS50113">
    <property type="entry name" value="PAC"/>
    <property type="match status" value="1"/>
</dbReference>
<reference evidence="15 16" key="1">
    <citation type="submission" date="2016-02" db="EMBL/GenBank/DDBJ databases">
        <title>Genome sequence of Marichromatium gracile YL-28, a purple sulfur bacterium.</title>
        <authorList>
            <person name="Zhao C."/>
            <person name="Hong X."/>
            <person name="Chen S."/>
            <person name="Yang S."/>
        </authorList>
    </citation>
    <scope>NUCLEOTIDE SEQUENCE [LARGE SCALE GENOMIC DNA]</scope>
    <source>
        <strain evidence="15 16">YL28</strain>
    </source>
</reference>
<feature type="domain" description="Histidine kinase" evidence="12">
    <location>
        <begin position="333"/>
        <end position="545"/>
    </location>
</feature>
<evidence type="ECO:0000256" key="10">
    <source>
        <dbReference type="ARBA" id="ARBA00023012"/>
    </source>
</evidence>
<dbReference type="EC" id="2.7.13.3" evidence="3"/>
<keyword evidence="4" id="KW-0808">Transferase</keyword>
<dbReference type="InterPro" id="IPR000700">
    <property type="entry name" value="PAS-assoc_C"/>
</dbReference>
<dbReference type="RefSeq" id="WP_062271533.1">
    <property type="nucleotide sequence ID" value="NZ_LSYU01000002.1"/>
</dbReference>
<evidence type="ECO:0000256" key="7">
    <source>
        <dbReference type="ARBA" id="ARBA00022777"/>
    </source>
</evidence>
<keyword evidence="9" id="KW-1133">Transmembrane helix</keyword>
<keyword evidence="5" id="KW-0812">Transmembrane</keyword>
<dbReference type="SMART" id="SM00091">
    <property type="entry name" value="PAS"/>
    <property type="match status" value="2"/>
</dbReference>
<dbReference type="InterPro" id="IPR013767">
    <property type="entry name" value="PAS_fold"/>
</dbReference>
<sequence>MPVSLQQAPEATQEAVINALGAFLAAPPEGTPPEVVEALTLMGGNPKDPLPPRLFFEAVEQSPLAISITDARATILYANRAFETLTGYDRTEVLGRNESILSNRATPESIYRHLWRTLEQRQPWTGTLVNRTKGGEDYLAELTIAPVLDRSGALRYFLGMHRDVTKVHELEAAVRQQKARVETVLDAAPALIVLLDHEGRIILDNQEYKKLLGDLRGREPLEVLRAALREQVGVDVLEAGVSGQGFKNLEVGIEVPGGGGPRWFVCSATPVEESDVSARSYFGRATEGERRVLLLANEVTSRRREIERSHLENLRARLAEQQRMHGMREALAAAIYQIQVPLNVINAAASMLRGGAANIDTLAGMLDQISHSGQRALDTLTSALPEEPREPGALVNVNELLRQVLELETDRLLANGVVVDWRPAAVLPEFTSHKDQLRALFKHLVDNALHALCESGRAQRELRLCTRRVDDGVEVEIEDNGPGIAPEDRYRVFEPFFIGWRQRRGHAGMGLALAQEIVNAHGGSIEVDSEAVAGCRVRLLLNTLSQER</sequence>
<evidence type="ECO:0000256" key="3">
    <source>
        <dbReference type="ARBA" id="ARBA00012438"/>
    </source>
</evidence>
<comment type="subcellular location">
    <subcellularLocation>
        <location evidence="2">Membrane</location>
        <topology evidence="2">Multi-pass membrane protein</topology>
    </subcellularLocation>
</comment>
<keyword evidence="16" id="KW-1185">Reference proteome</keyword>
<keyword evidence="7 15" id="KW-0418">Kinase</keyword>
<evidence type="ECO:0000256" key="6">
    <source>
        <dbReference type="ARBA" id="ARBA00022741"/>
    </source>
</evidence>
<dbReference type="InterPro" id="IPR036890">
    <property type="entry name" value="HATPase_C_sf"/>
</dbReference>
<dbReference type="SMART" id="SM00086">
    <property type="entry name" value="PAC"/>
    <property type="match status" value="1"/>
</dbReference>
<dbReference type="PRINTS" id="PR00344">
    <property type="entry name" value="BCTRLSENSOR"/>
</dbReference>
<evidence type="ECO:0000259" key="14">
    <source>
        <dbReference type="PROSITE" id="PS50113"/>
    </source>
</evidence>
<dbReference type="SMART" id="SM00387">
    <property type="entry name" value="HATPase_c"/>
    <property type="match status" value="1"/>
</dbReference>
<accession>A0ABR5VKN6</accession>
<dbReference type="InterPro" id="IPR050351">
    <property type="entry name" value="BphY/WalK/GraS-like"/>
</dbReference>
<dbReference type="NCBIfam" id="TIGR02938">
    <property type="entry name" value="nifL_nitrog"/>
    <property type="match status" value="1"/>
</dbReference>
<evidence type="ECO:0000313" key="16">
    <source>
        <dbReference type="Proteomes" id="UP000075766"/>
    </source>
</evidence>
<dbReference type="CDD" id="cd00130">
    <property type="entry name" value="PAS"/>
    <property type="match status" value="2"/>
</dbReference>
<dbReference type="PROSITE" id="PS50109">
    <property type="entry name" value="HIS_KIN"/>
    <property type="match status" value="1"/>
</dbReference>
<name>A0ABR5VKN6_MARGR</name>
<dbReference type="InterPro" id="IPR001610">
    <property type="entry name" value="PAC"/>
</dbReference>
<dbReference type="GO" id="GO:0016301">
    <property type="term" value="F:kinase activity"/>
    <property type="evidence" value="ECO:0007669"/>
    <property type="project" value="UniProtKB-KW"/>
</dbReference>